<dbReference type="InterPro" id="IPR000330">
    <property type="entry name" value="SNF2_N"/>
</dbReference>
<dbReference type="Proteomes" id="UP001139333">
    <property type="component" value="Unassembled WGS sequence"/>
</dbReference>
<evidence type="ECO:0000313" key="3">
    <source>
        <dbReference type="EMBL" id="MCL1142948.1"/>
    </source>
</evidence>
<dbReference type="Pfam" id="PF00271">
    <property type="entry name" value="Helicase_C"/>
    <property type="match status" value="1"/>
</dbReference>
<feature type="domain" description="Helicase ATP-binding" evidence="2">
    <location>
        <begin position="18"/>
        <end position="178"/>
    </location>
</feature>
<dbReference type="InterPro" id="IPR038718">
    <property type="entry name" value="SNF2-like_sf"/>
</dbReference>
<evidence type="ECO:0000313" key="4">
    <source>
        <dbReference type="Proteomes" id="UP001139333"/>
    </source>
</evidence>
<dbReference type="EMBL" id="JAKIKP010000006">
    <property type="protein sequence ID" value="MCL1142948.1"/>
    <property type="molecule type" value="Genomic_DNA"/>
</dbReference>
<protein>
    <submittedName>
        <fullName evidence="3">DEAD/DEAH box helicase</fullName>
    </submittedName>
</protein>
<dbReference type="SUPFAM" id="SSF52540">
    <property type="entry name" value="P-loop containing nucleoside triphosphate hydrolases"/>
    <property type="match status" value="2"/>
</dbReference>
<keyword evidence="1 3" id="KW-0347">Helicase</keyword>
<dbReference type="InterPro" id="IPR014001">
    <property type="entry name" value="Helicase_ATP-bd"/>
</dbReference>
<evidence type="ECO:0000256" key="1">
    <source>
        <dbReference type="ARBA" id="ARBA00022806"/>
    </source>
</evidence>
<dbReference type="RefSeq" id="WP_248995634.1">
    <property type="nucleotide sequence ID" value="NZ_JAKIKP010000006.1"/>
</dbReference>
<keyword evidence="1 3" id="KW-0067">ATP-binding</keyword>
<keyword evidence="1 3" id="KW-0378">Hydrolase</keyword>
<dbReference type="InterPro" id="IPR050496">
    <property type="entry name" value="SNF2_RAD54_helicase_repair"/>
</dbReference>
<keyword evidence="1 3" id="KW-0547">Nucleotide-binding</keyword>
<dbReference type="SMART" id="SM00487">
    <property type="entry name" value="DEXDc"/>
    <property type="match status" value="1"/>
</dbReference>
<evidence type="ECO:0000259" key="2">
    <source>
        <dbReference type="PROSITE" id="PS51192"/>
    </source>
</evidence>
<dbReference type="GO" id="GO:0004386">
    <property type="term" value="F:helicase activity"/>
    <property type="evidence" value="ECO:0007669"/>
    <property type="project" value="UniProtKB-KW"/>
</dbReference>
<dbReference type="Gene3D" id="3.40.50.10810">
    <property type="entry name" value="Tandem AAA-ATPase domain"/>
    <property type="match status" value="1"/>
</dbReference>
<dbReference type="GO" id="GO:0005524">
    <property type="term" value="F:ATP binding"/>
    <property type="evidence" value="ECO:0007669"/>
    <property type="project" value="InterPro"/>
</dbReference>
<dbReference type="PANTHER" id="PTHR45629">
    <property type="entry name" value="SNF2/RAD54 FAMILY MEMBER"/>
    <property type="match status" value="1"/>
</dbReference>
<keyword evidence="4" id="KW-1185">Reference proteome</keyword>
<proteinExistence type="predicted"/>
<gene>
    <name evidence="3" type="ORF">L2672_09610</name>
</gene>
<sequence length="462" mass="51938">MTSLAKVFKPFAHQEKFASLWGDKQRVLNFDGCGTGKTLSCVHAVKTHWPKARVLVLAPLSILECAWVKDLNLGWPEAQVGVASVSKAKKIKVFEDKDNDWVITNHDTVKLISEMDYAKDFDVLIVDEGDAFRNRTTQRSKAIQKVAATIPVMTLMTGTPSPKSITDVWHLAFLIDRGQRLGRNFFDFRSQVCTPSPVFGVPNAMKWDDKPEANQMVTLALADICSRVSLQDVQELPETIFRDILVAIPPKLRREYESLRHDAMMMLQSGQLINAVHAGAKFQKLLQTVSGAIYDERGNAHDIHKDRHELVIDLASETDHCLVAFNWTHQRDGLIAAAKKRGLSYAVIDGEVSAKERTDIVNRFQKGLINVLFAHPQSAGHGLTLTKANRVIWASPTYRADLYEQFNHRIVRTGQKRKTEIINITAEETVETDVYAKLMTKKTRMGDLLDTFKGLFDAQEAA</sequence>
<organism evidence="3 4">
    <name type="scientific">Shewanella gaetbuli</name>
    <dbReference type="NCBI Taxonomy" id="220752"/>
    <lineage>
        <taxon>Bacteria</taxon>
        <taxon>Pseudomonadati</taxon>
        <taxon>Pseudomonadota</taxon>
        <taxon>Gammaproteobacteria</taxon>
        <taxon>Alteromonadales</taxon>
        <taxon>Shewanellaceae</taxon>
        <taxon>Shewanella</taxon>
    </lineage>
</organism>
<name>A0A9X1ZRU7_9GAMM</name>
<dbReference type="PROSITE" id="PS51192">
    <property type="entry name" value="HELICASE_ATP_BIND_1"/>
    <property type="match status" value="1"/>
</dbReference>
<dbReference type="InterPro" id="IPR027417">
    <property type="entry name" value="P-loop_NTPase"/>
</dbReference>
<reference evidence="3" key="1">
    <citation type="submission" date="2022-01" db="EMBL/GenBank/DDBJ databases">
        <title>Whole genome-based taxonomy of the Shewanellaceae.</title>
        <authorList>
            <person name="Martin-Rodriguez A.J."/>
        </authorList>
    </citation>
    <scope>NUCLEOTIDE SEQUENCE</scope>
    <source>
        <strain evidence="3">DSM 16422</strain>
    </source>
</reference>
<dbReference type="PANTHER" id="PTHR45629:SF7">
    <property type="entry name" value="DNA EXCISION REPAIR PROTEIN ERCC-6-RELATED"/>
    <property type="match status" value="1"/>
</dbReference>
<dbReference type="InterPro" id="IPR001650">
    <property type="entry name" value="Helicase_C-like"/>
</dbReference>
<dbReference type="AlphaFoldDB" id="A0A9X1ZRU7"/>
<dbReference type="Pfam" id="PF00176">
    <property type="entry name" value="SNF2-rel_dom"/>
    <property type="match status" value="1"/>
</dbReference>
<dbReference type="Gene3D" id="3.40.50.300">
    <property type="entry name" value="P-loop containing nucleotide triphosphate hydrolases"/>
    <property type="match status" value="1"/>
</dbReference>
<dbReference type="GO" id="GO:0015616">
    <property type="term" value="F:DNA translocase activity"/>
    <property type="evidence" value="ECO:0007669"/>
    <property type="project" value="TreeGrafter"/>
</dbReference>
<accession>A0A9X1ZRU7</accession>
<comment type="caution">
    <text evidence="3">The sequence shown here is derived from an EMBL/GenBank/DDBJ whole genome shotgun (WGS) entry which is preliminary data.</text>
</comment>